<dbReference type="Proteomes" id="UP000319783">
    <property type="component" value="Unassembled WGS sequence"/>
</dbReference>
<name>A0A533QEA3_9BACT</name>
<keyword evidence="1" id="KW-0812">Transmembrane</keyword>
<evidence type="ECO:0000256" key="1">
    <source>
        <dbReference type="SAM" id="Phobius"/>
    </source>
</evidence>
<proteinExistence type="predicted"/>
<dbReference type="EMBL" id="SULG01000009">
    <property type="protein sequence ID" value="TLD43024.1"/>
    <property type="molecule type" value="Genomic_DNA"/>
</dbReference>
<accession>A0A533QEA3</accession>
<dbReference type="AlphaFoldDB" id="A0A533QEA3"/>
<reference evidence="2 3" key="1">
    <citation type="submission" date="2019-04" db="EMBL/GenBank/DDBJ databases">
        <title>Genome of a novel bacterium Candidatus Jettenia ecosi reconstructed from metagenome of an anammox bioreactor.</title>
        <authorList>
            <person name="Mardanov A.V."/>
            <person name="Beletsky A.V."/>
            <person name="Ravin N.V."/>
            <person name="Botchkova E.A."/>
            <person name="Litti Y.V."/>
            <person name="Nozhevnikova A.N."/>
        </authorList>
    </citation>
    <scope>NUCLEOTIDE SEQUENCE [LARGE SCALE GENOMIC DNA]</scope>
    <source>
        <strain evidence="2">J2</strain>
    </source>
</reference>
<evidence type="ECO:0000313" key="2">
    <source>
        <dbReference type="EMBL" id="TLD43024.1"/>
    </source>
</evidence>
<protein>
    <submittedName>
        <fullName evidence="2">Uncharacterized protein</fullName>
    </submittedName>
</protein>
<evidence type="ECO:0000313" key="3">
    <source>
        <dbReference type="Proteomes" id="UP000319783"/>
    </source>
</evidence>
<feature type="transmembrane region" description="Helical" evidence="1">
    <location>
        <begin position="14"/>
        <end position="31"/>
    </location>
</feature>
<comment type="caution">
    <text evidence="2">The sequence shown here is derived from an EMBL/GenBank/DDBJ whole genome shotgun (WGS) entry which is preliminary data.</text>
</comment>
<keyword evidence="1" id="KW-1133">Transmembrane helix</keyword>
<keyword evidence="1" id="KW-0472">Membrane</keyword>
<sequence>MEHIWAIITKPDNIPIVGLILLLFFFTWLTFKQAFENDKRMEQKRRQKGE</sequence>
<organism evidence="2 3">
    <name type="scientific">Candidatus Jettenia ecosi</name>
    <dbReference type="NCBI Taxonomy" id="2494326"/>
    <lineage>
        <taxon>Bacteria</taxon>
        <taxon>Pseudomonadati</taxon>
        <taxon>Planctomycetota</taxon>
        <taxon>Candidatus Brocadiia</taxon>
        <taxon>Candidatus Brocadiales</taxon>
        <taxon>Candidatus Brocadiaceae</taxon>
        <taxon>Candidatus Jettenia</taxon>
    </lineage>
</organism>
<gene>
    <name evidence="2" type="ORF">JETT_0707</name>
</gene>